<keyword evidence="2" id="KW-0732">Signal</keyword>
<evidence type="ECO:0000313" key="4">
    <source>
        <dbReference type="Proteomes" id="UP001472677"/>
    </source>
</evidence>
<feature type="signal peptide" evidence="2">
    <location>
        <begin position="1"/>
        <end position="20"/>
    </location>
</feature>
<proteinExistence type="predicted"/>
<feature type="chain" id="PRO_5047482721" evidence="2">
    <location>
        <begin position="21"/>
        <end position="71"/>
    </location>
</feature>
<evidence type="ECO:0000256" key="2">
    <source>
        <dbReference type="SAM" id="SignalP"/>
    </source>
</evidence>
<keyword evidence="4" id="KW-1185">Reference proteome</keyword>
<dbReference type="Proteomes" id="UP001472677">
    <property type="component" value="Unassembled WGS sequence"/>
</dbReference>
<organism evidence="3 4">
    <name type="scientific">Hibiscus sabdariffa</name>
    <name type="common">roselle</name>
    <dbReference type="NCBI Taxonomy" id="183260"/>
    <lineage>
        <taxon>Eukaryota</taxon>
        <taxon>Viridiplantae</taxon>
        <taxon>Streptophyta</taxon>
        <taxon>Embryophyta</taxon>
        <taxon>Tracheophyta</taxon>
        <taxon>Spermatophyta</taxon>
        <taxon>Magnoliopsida</taxon>
        <taxon>eudicotyledons</taxon>
        <taxon>Gunneridae</taxon>
        <taxon>Pentapetalae</taxon>
        <taxon>rosids</taxon>
        <taxon>malvids</taxon>
        <taxon>Malvales</taxon>
        <taxon>Malvaceae</taxon>
        <taxon>Malvoideae</taxon>
        <taxon>Hibiscus</taxon>
    </lineage>
</organism>
<feature type="region of interest" description="Disordered" evidence="1">
    <location>
        <begin position="48"/>
        <end position="71"/>
    </location>
</feature>
<reference evidence="3 4" key="1">
    <citation type="journal article" date="2024" name="G3 (Bethesda)">
        <title>Genome assembly of Hibiscus sabdariffa L. provides insights into metabolisms of medicinal natural products.</title>
        <authorList>
            <person name="Kim T."/>
        </authorList>
    </citation>
    <scope>NUCLEOTIDE SEQUENCE [LARGE SCALE GENOMIC DNA]</scope>
    <source>
        <strain evidence="3">TK-2024</strain>
        <tissue evidence="3">Old leaves</tissue>
    </source>
</reference>
<sequence length="71" mass="7721">MVKHFPHFFLLFSIPIDFDCLDFELEMGCNVEGGGLFASVGLKMGPWPPLTPPSPPPSLAGSLENGYQLGR</sequence>
<protein>
    <submittedName>
        <fullName evidence="3">Uncharacterized protein</fullName>
    </submittedName>
</protein>
<accession>A0ABR2G2K7</accession>
<dbReference type="EMBL" id="JBBPBM010000003">
    <property type="protein sequence ID" value="KAK8593286.1"/>
    <property type="molecule type" value="Genomic_DNA"/>
</dbReference>
<name>A0ABR2G2K7_9ROSI</name>
<evidence type="ECO:0000313" key="3">
    <source>
        <dbReference type="EMBL" id="KAK8593286.1"/>
    </source>
</evidence>
<gene>
    <name evidence="3" type="ORF">V6N12_045369</name>
</gene>
<feature type="compositionally biased region" description="Pro residues" evidence="1">
    <location>
        <begin position="48"/>
        <end position="58"/>
    </location>
</feature>
<evidence type="ECO:0000256" key="1">
    <source>
        <dbReference type="SAM" id="MobiDB-lite"/>
    </source>
</evidence>
<comment type="caution">
    <text evidence="3">The sequence shown here is derived from an EMBL/GenBank/DDBJ whole genome shotgun (WGS) entry which is preliminary data.</text>
</comment>